<sequence length="76" mass="8979">MELDLSSKFLLFLSFHTFHHIQCGMIFHHLFWLLLPRLLIQQLSIYVDCSGMVHNVSVRVRNKVHSSSVNLQCKKR</sequence>
<proteinExistence type="predicted"/>
<name>A0A0V0HQJ3_SOLCH</name>
<reference evidence="1" key="1">
    <citation type="submission" date="2015-12" db="EMBL/GenBank/DDBJ databases">
        <title>Gene expression during late stages of embryo sac development: a critical building block for successful pollen-pistil interactions.</title>
        <authorList>
            <person name="Liu Y."/>
            <person name="Joly V."/>
            <person name="Sabar M."/>
            <person name="Matton D.P."/>
        </authorList>
    </citation>
    <scope>NUCLEOTIDE SEQUENCE</scope>
</reference>
<organism evidence="1">
    <name type="scientific">Solanum chacoense</name>
    <name type="common">Chaco potato</name>
    <dbReference type="NCBI Taxonomy" id="4108"/>
    <lineage>
        <taxon>Eukaryota</taxon>
        <taxon>Viridiplantae</taxon>
        <taxon>Streptophyta</taxon>
        <taxon>Embryophyta</taxon>
        <taxon>Tracheophyta</taxon>
        <taxon>Spermatophyta</taxon>
        <taxon>Magnoliopsida</taxon>
        <taxon>eudicotyledons</taxon>
        <taxon>Gunneridae</taxon>
        <taxon>Pentapetalae</taxon>
        <taxon>asterids</taxon>
        <taxon>lamiids</taxon>
        <taxon>Solanales</taxon>
        <taxon>Solanaceae</taxon>
        <taxon>Solanoideae</taxon>
        <taxon>Solaneae</taxon>
        <taxon>Solanum</taxon>
    </lineage>
</organism>
<dbReference type="AlphaFoldDB" id="A0A0V0HQJ3"/>
<protein>
    <submittedName>
        <fullName evidence="1">Putative ovule protein</fullName>
    </submittedName>
</protein>
<evidence type="ECO:0000313" key="1">
    <source>
        <dbReference type="EMBL" id="JAP21830.1"/>
    </source>
</evidence>
<accession>A0A0V0HQJ3</accession>
<dbReference type="EMBL" id="GEDG01017255">
    <property type="protein sequence ID" value="JAP21830.1"/>
    <property type="molecule type" value="Transcribed_RNA"/>
</dbReference>